<protein>
    <recommendedName>
        <fullName evidence="7 17">Phosphoenolpyruvate-protein phosphotransferase</fullName>
        <ecNumber evidence="6 17">2.7.3.9</ecNumber>
    </recommendedName>
    <alternativeName>
        <fullName evidence="16 17">Phosphotransferase system, enzyme I</fullName>
    </alternativeName>
</protein>
<evidence type="ECO:0000256" key="17">
    <source>
        <dbReference type="PIRNR" id="PIRNR000732"/>
    </source>
</evidence>
<evidence type="ECO:0000259" key="18">
    <source>
        <dbReference type="Pfam" id="PF00391"/>
    </source>
</evidence>
<name>A0ABU0TTL9_MICTR</name>
<keyword evidence="10 17" id="KW-0762">Sugar transport</keyword>
<gene>
    <name evidence="21" type="ORF">QE412_001578</name>
</gene>
<evidence type="ECO:0000256" key="2">
    <source>
        <dbReference type="ARBA" id="ARBA00001946"/>
    </source>
</evidence>
<evidence type="ECO:0000256" key="4">
    <source>
        <dbReference type="ARBA" id="ARBA00004496"/>
    </source>
</evidence>
<dbReference type="InterPro" id="IPR050499">
    <property type="entry name" value="PEP-utilizing_PTS_enzyme"/>
</dbReference>
<evidence type="ECO:0000256" key="6">
    <source>
        <dbReference type="ARBA" id="ARBA00012232"/>
    </source>
</evidence>
<dbReference type="InterPro" id="IPR008731">
    <property type="entry name" value="PTS_EIN"/>
</dbReference>
<dbReference type="GO" id="GO:0008965">
    <property type="term" value="F:phosphoenolpyruvate-protein phosphotransferase activity"/>
    <property type="evidence" value="ECO:0007669"/>
    <property type="project" value="UniProtKB-EC"/>
</dbReference>
<reference evidence="21 22" key="1">
    <citation type="submission" date="2023-07" db="EMBL/GenBank/DDBJ databases">
        <title>Functional and genomic diversity of the sorghum phyllosphere microbiome.</title>
        <authorList>
            <person name="Shade A."/>
        </authorList>
    </citation>
    <scope>NUCLEOTIDE SEQUENCE [LARGE SCALE GENOMIC DNA]</scope>
    <source>
        <strain evidence="21 22">SORGH_AS_1207</strain>
    </source>
</reference>
<evidence type="ECO:0000313" key="21">
    <source>
        <dbReference type="EMBL" id="MDQ1123005.1"/>
    </source>
</evidence>
<dbReference type="InterPro" id="IPR006318">
    <property type="entry name" value="PTS_EI-like"/>
</dbReference>
<evidence type="ECO:0000256" key="5">
    <source>
        <dbReference type="ARBA" id="ARBA00007837"/>
    </source>
</evidence>
<evidence type="ECO:0000259" key="19">
    <source>
        <dbReference type="Pfam" id="PF02896"/>
    </source>
</evidence>
<keyword evidence="15 17" id="KW-0460">Magnesium</keyword>
<evidence type="ECO:0000256" key="14">
    <source>
        <dbReference type="ARBA" id="ARBA00022777"/>
    </source>
</evidence>
<evidence type="ECO:0000256" key="7">
    <source>
        <dbReference type="ARBA" id="ARBA00016544"/>
    </source>
</evidence>
<evidence type="ECO:0000256" key="3">
    <source>
        <dbReference type="ARBA" id="ARBA00002728"/>
    </source>
</evidence>
<dbReference type="PROSITE" id="PS00370">
    <property type="entry name" value="PEP_ENZYMES_PHOS_SITE"/>
    <property type="match status" value="1"/>
</dbReference>
<dbReference type="InterPro" id="IPR023151">
    <property type="entry name" value="PEP_util_CS"/>
</dbReference>
<keyword evidence="22" id="KW-1185">Reference proteome</keyword>
<accession>A0ABU0TTL9</accession>
<evidence type="ECO:0000313" key="22">
    <source>
        <dbReference type="Proteomes" id="UP001226691"/>
    </source>
</evidence>
<dbReference type="Pfam" id="PF05524">
    <property type="entry name" value="PEP-utilisers_N"/>
    <property type="match status" value="1"/>
</dbReference>
<dbReference type="SUPFAM" id="SSF52009">
    <property type="entry name" value="Phosphohistidine domain"/>
    <property type="match status" value="1"/>
</dbReference>
<dbReference type="InterPro" id="IPR018274">
    <property type="entry name" value="PEP_util_AS"/>
</dbReference>
<keyword evidence="8 17" id="KW-0813">Transport</keyword>
<keyword evidence="14 17" id="KW-0418">Kinase</keyword>
<evidence type="ECO:0000256" key="16">
    <source>
        <dbReference type="ARBA" id="ARBA00033235"/>
    </source>
</evidence>
<dbReference type="EMBL" id="JAUTBF010000001">
    <property type="protein sequence ID" value="MDQ1123005.1"/>
    <property type="molecule type" value="Genomic_DNA"/>
</dbReference>
<dbReference type="InterPro" id="IPR008279">
    <property type="entry name" value="PEP-util_enz_mobile_dom"/>
</dbReference>
<evidence type="ECO:0000256" key="10">
    <source>
        <dbReference type="ARBA" id="ARBA00022597"/>
    </source>
</evidence>
<evidence type="ECO:0000256" key="1">
    <source>
        <dbReference type="ARBA" id="ARBA00000683"/>
    </source>
</evidence>
<comment type="caution">
    <text evidence="21">The sequence shown here is derived from an EMBL/GenBank/DDBJ whole genome shotgun (WGS) entry which is preliminary data.</text>
</comment>
<dbReference type="EC" id="2.7.3.9" evidence="6 17"/>
<keyword evidence="13 17" id="KW-0479">Metal-binding</keyword>
<keyword evidence="11 17" id="KW-0808">Transferase</keyword>
<evidence type="ECO:0000259" key="20">
    <source>
        <dbReference type="Pfam" id="PF05524"/>
    </source>
</evidence>
<comment type="cofactor">
    <cofactor evidence="2 17">
        <name>Mg(2+)</name>
        <dbReference type="ChEBI" id="CHEBI:18420"/>
    </cofactor>
</comment>
<evidence type="ECO:0000256" key="15">
    <source>
        <dbReference type="ARBA" id="ARBA00022842"/>
    </source>
</evidence>
<dbReference type="InterPro" id="IPR036618">
    <property type="entry name" value="PtsI_HPr-bd_sf"/>
</dbReference>
<dbReference type="Pfam" id="PF02896">
    <property type="entry name" value="PEP-utilizers_C"/>
    <property type="match status" value="1"/>
</dbReference>
<keyword evidence="12 17" id="KW-0598">Phosphotransferase system</keyword>
<dbReference type="NCBIfam" id="TIGR01417">
    <property type="entry name" value="PTS_I_fam"/>
    <property type="match status" value="1"/>
</dbReference>
<dbReference type="SUPFAM" id="SSF47831">
    <property type="entry name" value="Enzyme I of the PEP:sugar phosphotransferase system HPr-binding (sub)domain"/>
    <property type="match status" value="1"/>
</dbReference>
<sequence length="581" mass="60056">MKTSADEPPHRKNIIMTELRGVGIGLGVAQGPIARMAEPLPAPKDAKSELSIDDETARVREAIGAVARELEARGAQAGGAARDVLEAQAMIAEDPTLEAEVDSRLAAGKTGEFAVHDAFASFREQLVALGGYLGERAADLDDVAQRVIARLRGVAAPGIPDPGYPFVLVAKDLAPADTALLDLDKVLALVTTEGGPTSHTAILAREKSIVAVVGASGAKDLVDGQTVIVDAAAGVVTVDPSDDDLARAQHRADARAAAASAPLTDGALADGTKVPLLANLGKPGGAAEAVELGAEGVGLFRTEFLFLSSSSAPTVEEQRDAYLELLSAFPGKKVVVRMLDAGADKPLPFLNDAHEENPALGLRGLRALRASEDILREQLTALAEADAATRKTEAGPADLWVMAPMVSTVEETRYFTELARDYGLKTTGVMVEVPSSALLADRILTIADFVSIGTNDLTQYTLAADRLLGSVASFQDPWHPAVLRLIREVGAAGRVNGKPVGICGEAAADPLLAVVLVGLGATTLSMAPTALADVRATLLQHTFDDAVRLAEAALAADDAASAREAAQAASSTAREAALATS</sequence>
<dbReference type="Pfam" id="PF00391">
    <property type="entry name" value="PEP-utilizers"/>
    <property type="match status" value="1"/>
</dbReference>
<feature type="domain" description="Phosphotransferase system enzyme I N-terminal" evidence="20">
    <location>
        <begin position="20"/>
        <end position="136"/>
    </location>
</feature>
<evidence type="ECO:0000256" key="11">
    <source>
        <dbReference type="ARBA" id="ARBA00022679"/>
    </source>
</evidence>
<proteinExistence type="inferred from homology"/>
<dbReference type="PANTHER" id="PTHR46244">
    <property type="entry name" value="PHOSPHOENOLPYRUVATE-PROTEIN PHOSPHOTRANSFERASE"/>
    <property type="match status" value="1"/>
</dbReference>
<dbReference type="InterPro" id="IPR024692">
    <property type="entry name" value="PTS_EI"/>
</dbReference>
<evidence type="ECO:0000256" key="9">
    <source>
        <dbReference type="ARBA" id="ARBA00022490"/>
    </source>
</evidence>
<evidence type="ECO:0000256" key="12">
    <source>
        <dbReference type="ARBA" id="ARBA00022683"/>
    </source>
</evidence>
<feature type="domain" description="PEP-utilising enzyme mobile" evidence="18">
    <location>
        <begin position="167"/>
        <end position="234"/>
    </location>
</feature>
<comment type="subcellular location">
    <subcellularLocation>
        <location evidence="4 17">Cytoplasm</location>
    </subcellularLocation>
</comment>
<dbReference type="InterPro" id="IPR040442">
    <property type="entry name" value="Pyrv_kinase-like_dom_sf"/>
</dbReference>
<dbReference type="PANTHER" id="PTHR46244:SF3">
    <property type="entry name" value="PHOSPHOENOLPYRUVATE-PROTEIN PHOSPHOTRANSFERASE"/>
    <property type="match status" value="1"/>
</dbReference>
<dbReference type="PIRSF" id="PIRSF000732">
    <property type="entry name" value="PTS_enzyme_I"/>
    <property type="match status" value="1"/>
</dbReference>
<comment type="function">
    <text evidence="3 17">General (non sugar-specific) component of the phosphoenolpyruvate-dependent sugar phosphotransferase system (sugar PTS). This major carbohydrate active-transport system catalyzes the phosphorylation of incoming sugar substrates concomitantly with their translocation across the cell membrane. Enzyme I transfers the phosphoryl group from phosphoenolpyruvate (PEP) to the phosphoryl carrier protein (HPr).</text>
</comment>
<dbReference type="InterPro" id="IPR015813">
    <property type="entry name" value="Pyrv/PenolPyrv_kinase-like_dom"/>
</dbReference>
<dbReference type="SUPFAM" id="SSF51621">
    <property type="entry name" value="Phosphoenolpyruvate/pyruvate domain"/>
    <property type="match status" value="1"/>
</dbReference>
<keyword evidence="9 17" id="KW-0963">Cytoplasm</keyword>
<dbReference type="Gene3D" id="1.10.274.10">
    <property type="entry name" value="PtsI, HPr-binding domain"/>
    <property type="match status" value="1"/>
</dbReference>
<dbReference type="InterPro" id="IPR036637">
    <property type="entry name" value="Phosphohistidine_dom_sf"/>
</dbReference>
<evidence type="ECO:0000256" key="8">
    <source>
        <dbReference type="ARBA" id="ARBA00022448"/>
    </source>
</evidence>
<evidence type="ECO:0000256" key="13">
    <source>
        <dbReference type="ARBA" id="ARBA00022723"/>
    </source>
</evidence>
<dbReference type="Proteomes" id="UP001226691">
    <property type="component" value="Unassembled WGS sequence"/>
</dbReference>
<comment type="similarity">
    <text evidence="5 17">Belongs to the PEP-utilizing enzyme family.</text>
</comment>
<dbReference type="InterPro" id="IPR000121">
    <property type="entry name" value="PEP_util_C"/>
</dbReference>
<dbReference type="PRINTS" id="PR01736">
    <property type="entry name" value="PHPHTRNFRASE"/>
</dbReference>
<organism evidence="21 22">
    <name type="scientific">Microbacterium trichothecenolyticum</name>
    <name type="common">Aureobacterium trichothecenolyticum</name>
    <dbReference type="NCBI Taxonomy" id="69370"/>
    <lineage>
        <taxon>Bacteria</taxon>
        <taxon>Bacillati</taxon>
        <taxon>Actinomycetota</taxon>
        <taxon>Actinomycetes</taxon>
        <taxon>Micrococcales</taxon>
        <taxon>Microbacteriaceae</taxon>
        <taxon>Microbacterium</taxon>
    </lineage>
</organism>
<dbReference type="PROSITE" id="PS00742">
    <property type="entry name" value="PEP_ENZYMES_2"/>
    <property type="match status" value="1"/>
</dbReference>
<dbReference type="Gene3D" id="3.20.20.60">
    <property type="entry name" value="Phosphoenolpyruvate-binding domains"/>
    <property type="match status" value="1"/>
</dbReference>
<comment type="catalytic activity">
    <reaction evidence="1 17">
        <text>L-histidyl-[protein] + phosphoenolpyruvate = N(pros)-phospho-L-histidyl-[protein] + pyruvate</text>
        <dbReference type="Rhea" id="RHEA:23880"/>
        <dbReference type="Rhea" id="RHEA-COMP:9745"/>
        <dbReference type="Rhea" id="RHEA-COMP:9746"/>
        <dbReference type="ChEBI" id="CHEBI:15361"/>
        <dbReference type="ChEBI" id="CHEBI:29979"/>
        <dbReference type="ChEBI" id="CHEBI:58702"/>
        <dbReference type="ChEBI" id="CHEBI:64837"/>
        <dbReference type="EC" id="2.7.3.9"/>
    </reaction>
</comment>
<dbReference type="Gene3D" id="3.50.30.10">
    <property type="entry name" value="Phosphohistidine domain"/>
    <property type="match status" value="1"/>
</dbReference>
<feature type="domain" description="PEP-utilising enzyme C-terminal" evidence="19">
    <location>
        <begin position="267"/>
        <end position="541"/>
    </location>
</feature>